<feature type="transmembrane region" description="Helical" evidence="7">
    <location>
        <begin position="336"/>
        <end position="352"/>
    </location>
</feature>
<dbReference type="PIRSF" id="PIRSF005799">
    <property type="entry name" value="UDP-gal_transpt"/>
    <property type="match status" value="1"/>
</dbReference>
<dbReference type="Pfam" id="PF04142">
    <property type="entry name" value="Nuc_sug_transp"/>
    <property type="match status" value="1"/>
</dbReference>
<dbReference type="PANTHER" id="PTHR10231">
    <property type="entry name" value="NUCLEOTIDE-SUGAR TRANSMEMBRANE TRANSPORTER"/>
    <property type="match status" value="1"/>
</dbReference>
<reference evidence="8" key="1">
    <citation type="submission" date="2023-01" db="EMBL/GenBank/DDBJ databases">
        <title>Genome assembly of the deep-sea coral Lophelia pertusa.</title>
        <authorList>
            <person name="Herrera S."/>
            <person name="Cordes E."/>
        </authorList>
    </citation>
    <scope>NUCLEOTIDE SEQUENCE</scope>
    <source>
        <strain evidence="8">USNM1676648</strain>
        <tissue evidence="8">Polyp</tissue>
    </source>
</reference>
<feature type="transmembrane region" description="Helical" evidence="7">
    <location>
        <begin position="312"/>
        <end position="330"/>
    </location>
</feature>
<dbReference type="GO" id="GO:0015165">
    <property type="term" value="F:pyrimidine nucleotide-sugar transmembrane transporter activity"/>
    <property type="evidence" value="ECO:0007669"/>
    <property type="project" value="InterPro"/>
</dbReference>
<evidence type="ECO:0000256" key="6">
    <source>
        <dbReference type="ARBA" id="ARBA00023136"/>
    </source>
</evidence>
<evidence type="ECO:0000256" key="3">
    <source>
        <dbReference type="ARBA" id="ARBA00022597"/>
    </source>
</evidence>
<feature type="transmembrane region" description="Helical" evidence="7">
    <location>
        <begin position="171"/>
        <end position="188"/>
    </location>
</feature>
<keyword evidence="5 7" id="KW-1133">Transmembrane helix</keyword>
<dbReference type="InterPro" id="IPR007271">
    <property type="entry name" value="Nuc_sug_transpt"/>
</dbReference>
<dbReference type="EMBL" id="MU826875">
    <property type="protein sequence ID" value="KAJ7370019.1"/>
    <property type="molecule type" value="Genomic_DNA"/>
</dbReference>
<feature type="transmembrane region" description="Helical" evidence="7">
    <location>
        <begin position="278"/>
        <end position="303"/>
    </location>
</feature>
<dbReference type="OrthoDB" id="408493at2759"/>
<evidence type="ECO:0000256" key="2">
    <source>
        <dbReference type="ARBA" id="ARBA00009976"/>
    </source>
</evidence>
<dbReference type="NCBIfam" id="TIGR00803">
    <property type="entry name" value="nst"/>
    <property type="match status" value="1"/>
</dbReference>
<dbReference type="SUPFAM" id="SSF103481">
    <property type="entry name" value="Multidrug resistance efflux transporter EmrE"/>
    <property type="match status" value="1"/>
</dbReference>
<keyword evidence="3" id="KW-0813">Transport</keyword>
<protein>
    <recommendedName>
        <fullName evidence="10">UDP-N-acetylglucosamine transporter</fullName>
    </recommendedName>
</protein>
<evidence type="ECO:0000313" key="9">
    <source>
        <dbReference type="Proteomes" id="UP001163046"/>
    </source>
</evidence>
<dbReference type="GO" id="GO:0000139">
    <property type="term" value="C:Golgi membrane"/>
    <property type="evidence" value="ECO:0007669"/>
    <property type="project" value="InterPro"/>
</dbReference>
<evidence type="ECO:0008006" key="10">
    <source>
        <dbReference type="Google" id="ProtNLM"/>
    </source>
</evidence>
<comment type="similarity">
    <text evidence="2">Belongs to the nucleotide-sugar transporter family. SLC35A subfamily.</text>
</comment>
<dbReference type="InterPro" id="IPR037185">
    <property type="entry name" value="EmrE-like"/>
</dbReference>
<keyword evidence="9" id="KW-1185">Reference proteome</keyword>
<feature type="transmembrane region" description="Helical" evidence="7">
    <location>
        <begin position="70"/>
        <end position="93"/>
    </location>
</feature>
<sequence>MIDEESSCSVLGLSSVAQSSRNHVQAKEKETTPFTSSVAFRTIIFVVLTLQATCYFSLLRYSRTRPNKMYFSSTAVFLAEVVKLLVTLVVIFIQCGNLKQFVSFLIGNLLTDPMATIKLSVPSVLYVIQNNLVYIAMTHLESTTFQITNQLKILTTAIFSIALLDKQLTRIKWVSLILLSVGVTMVQIDSHTSVTSSILTNGNDTGKNEQSTILGLASVLAASLVSGFAGVYMEKIFKKERRTSFWISNAQLYAFGIVLGLIGVIYQDGVEISRMGFFHGYDFIVCLVVLFASAGGIIVSLILKYASCITKGFATSCAIVLSSVVSVYVFDFFPSVLFVVGAVSVIVAVLLYS</sequence>
<comment type="subcellular location">
    <subcellularLocation>
        <location evidence="1">Membrane</location>
        <topology evidence="1">Multi-pass membrane protein</topology>
    </subcellularLocation>
</comment>
<name>A0A9X0CQQ8_9CNID</name>
<keyword evidence="4 7" id="KW-0812">Transmembrane</keyword>
<feature type="transmembrane region" description="Helical" evidence="7">
    <location>
        <begin position="245"/>
        <end position="266"/>
    </location>
</feature>
<comment type="caution">
    <text evidence="8">The sequence shown here is derived from an EMBL/GenBank/DDBJ whole genome shotgun (WGS) entry which is preliminary data.</text>
</comment>
<accession>A0A9X0CQQ8</accession>
<evidence type="ECO:0000256" key="7">
    <source>
        <dbReference type="SAM" id="Phobius"/>
    </source>
</evidence>
<feature type="transmembrane region" description="Helical" evidence="7">
    <location>
        <begin position="213"/>
        <end position="233"/>
    </location>
</feature>
<evidence type="ECO:0000256" key="5">
    <source>
        <dbReference type="ARBA" id="ARBA00022989"/>
    </source>
</evidence>
<evidence type="ECO:0000256" key="1">
    <source>
        <dbReference type="ARBA" id="ARBA00004141"/>
    </source>
</evidence>
<gene>
    <name evidence="8" type="ORF">OS493_034751</name>
</gene>
<feature type="transmembrane region" description="Helical" evidence="7">
    <location>
        <begin position="38"/>
        <end position="58"/>
    </location>
</feature>
<evidence type="ECO:0000313" key="8">
    <source>
        <dbReference type="EMBL" id="KAJ7370019.1"/>
    </source>
</evidence>
<dbReference type="AlphaFoldDB" id="A0A9X0CQQ8"/>
<evidence type="ECO:0000256" key="4">
    <source>
        <dbReference type="ARBA" id="ARBA00022692"/>
    </source>
</evidence>
<keyword evidence="3" id="KW-0762">Sugar transport</keyword>
<proteinExistence type="inferred from homology"/>
<dbReference type="Proteomes" id="UP001163046">
    <property type="component" value="Unassembled WGS sequence"/>
</dbReference>
<keyword evidence="6 7" id="KW-0472">Membrane</keyword>
<organism evidence="8 9">
    <name type="scientific">Desmophyllum pertusum</name>
    <dbReference type="NCBI Taxonomy" id="174260"/>
    <lineage>
        <taxon>Eukaryota</taxon>
        <taxon>Metazoa</taxon>
        <taxon>Cnidaria</taxon>
        <taxon>Anthozoa</taxon>
        <taxon>Hexacorallia</taxon>
        <taxon>Scleractinia</taxon>
        <taxon>Caryophylliina</taxon>
        <taxon>Caryophylliidae</taxon>
        <taxon>Desmophyllum</taxon>
    </lineage>
</organism>